<dbReference type="PANTHER" id="PTHR43968">
    <property type="match status" value="1"/>
</dbReference>
<dbReference type="Gene3D" id="1.20.1050.10">
    <property type="match status" value="1"/>
</dbReference>
<protein>
    <submittedName>
        <fullName evidence="2">Glutathione S-transferase family protein</fullName>
    </submittedName>
</protein>
<accession>A0ABX1GCA4</accession>
<keyword evidence="3" id="KW-1185">Reference proteome</keyword>
<name>A0ABX1GCA4_9GAMM</name>
<dbReference type="SUPFAM" id="SSF47616">
    <property type="entry name" value="GST C-terminal domain-like"/>
    <property type="match status" value="1"/>
</dbReference>
<dbReference type="PANTHER" id="PTHR43968:SF6">
    <property type="entry name" value="GLUTATHIONE S-TRANSFERASE OMEGA"/>
    <property type="match status" value="1"/>
</dbReference>
<evidence type="ECO:0000313" key="2">
    <source>
        <dbReference type="EMBL" id="NKI16576.1"/>
    </source>
</evidence>
<reference evidence="2 3" key="1">
    <citation type="submission" date="2020-04" db="EMBL/GenBank/DDBJ databases">
        <authorList>
            <person name="Yoon J."/>
        </authorList>
    </citation>
    <scope>NUCLEOTIDE SEQUENCE [LARGE SCALE GENOMIC DNA]</scope>
    <source>
        <strain evidence="2 3">KMU-166</strain>
    </source>
</reference>
<feature type="domain" description="GST N-terminal" evidence="1">
    <location>
        <begin position="5"/>
        <end position="82"/>
    </location>
</feature>
<dbReference type="InterPro" id="IPR036249">
    <property type="entry name" value="Thioredoxin-like_sf"/>
</dbReference>
<dbReference type="InterPro" id="IPR036282">
    <property type="entry name" value="Glutathione-S-Trfase_C_sf"/>
</dbReference>
<dbReference type="PROSITE" id="PS50404">
    <property type="entry name" value="GST_NTER"/>
    <property type="match status" value="1"/>
</dbReference>
<dbReference type="RefSeq" id="WP_168449089.1">
    <property type="nucleotide sequence ID" value="NZ_JAAWWK010000001.1"/>
</dbReference>
<proteinExistence type="predicted"/>
<dbReference type="InterPro" id="IPR004045">
    <property type="entry name" value="Glutathione_S-Trfase_N"/>
</dbReference>
<evidence type="ECO:0000313" key="3">
    <source>
        <dbReference type="Proteomes" id="UP000765845"/>
    </source>
</evidence>
<dbReference type="SUPFAM" id="SSF52833">
    <property type="entry name" value="Thioredoxin-like"/>
    <property type="match status" value="1"/>
</dbReference>
<dbReference type="Proteomes" id="UP000765845">
    <property type="component" value="Unassembled WGS sequence"/>
</dbReference>
<dbReference type="EMBL" id="JAAWWK010000001">
    <property type="protein sequence ID" value="NKI16576.1"/>
    <property type="molecule type" value="Genomic_DNA"/>
</dbReference>
<dbReference type="Pfam" id="PF13417">
    <property type="entry name" value="GST_N_3"/>
    <property type="match status" value="1"/>
</dbReference>
<dbReference type="InterPro" id="IPR050983">
    <property type="entry name" value="GST_Omega/HSP26"/>
</dbReference>
<dbReference type="CDD" id="cd00570">
    <property type="entry name" value="GST_N_family"/>
    <property type="match status" value="1"/>
</dbReference>
<evidence type="ECO:0000259" key="1">
    <source>
        <dbReference type="PROSITE" id="PS50404"/>
    </source>
</evidence>
<comment type="caution">
    <text evidence="2">The sequence shown here is derived from an EMBL/GenBank/DDBJ whole genome shotgun (WGS) entry which is preliminary data.</text>
</comment>
<dbReference type="Gene3D" id="3.40.30.10">
    <property type="entry name" value="Glutaredoxin"/>
    <property type="match status" value="1"/>
</dbReference>
<organism evidence="2 3">
    <name type="scientific">Spongiibacter thalassae</name>
    <dbReference type="NCBI Taxonomy" id="2721624"/>
    <lineage>
        <taxon>Bacteria</taxon>
        <taxon>Pseudomonadati</taxon>
        <taxon>Pseudomonadota</taxon>
        <taxon>Gammaproteobacteria</taxon>
        <taxon>Cellvibrionales</taxon>
        <taxon>Spongiibacteraceae</taxon>
        <taxon>Spongiibacter</taxon>
    </lineage>
</organism>
<sequence>MKNNEVIELYGSPVSNCYNTVLAALRHKGIEHHQKHIGATQDAGFLLKSPMGKIPFILHEGAYISETSVIVAYLDQVFSDKPLFPGSPLEQARCGQLMKIVELYVESPARRLFPGVFWYLHNDPLHVAEVRPVIERGLNAVELLLQQNRFLLGGPKSGAGYYFYFSLGLAETVCQQQYGWDFWEERPLMRELYEQLGKLDFMIEISAQRDGAMEGYLAEKSAEANSD</sequence>
<gene>
    <name evidence="2" type="ORF">HCU74_03975</name>
</gene>